<dbReference type="SUPFAM" id="SSF109604">
    <property type="entry name" value="HD-domain/PDEase-like"/>
    <property type="match status" value="1"/>
</dbReference>
<gene>
    <name evidence="2" type="ORF">IB286_02090</name>
</gene>
<evidence type="ECO:0000313" key="2">
    <source>
        <dbReference type="EMBL" id="MBD2857780.1"/>
    </source>
</evidence>
<reference evidence="2" key="1">
    <citation type="submission" date="2020-09" db="EMBL/GenBank/DDBJ databases">
        <authorList>
            <person name="Yoon J.-W."/>
        </authorList>
    </citation>
    <scope>NUCLEOTIDE SEQUENCE</scope>
    <source>
        <strain evidence="2">KMU-158</strain>
    </source>
</reference>
<dbReference type="RefSeq" id="WP_190761998.1">
    <property type="nucleotide sequence ID" value="NZ_JACXLD010000001.1"/>
</dbReference>
<feature type="domain" description="HDOD" evidence="1">
    <location>
        <begin position="31"/>
        <end position="217"/>
    </location>
</feature>
<name>A0A927GUX1_9GAMM</name>
<proteinExistence type="predicted"/>
<accession>A0A927GUX1</accession>
<organism evidence="2 3">
    <name type="scientific">Spongiibacter pelagi</name>
    <dbReference type="NCBI Taxonomy" id="2760804"/>
    <lineage>
        <taxon>Bacteria</taxon>
        <taxon>Pseudomonadati</taxon>
        <taxon>Pseudomonadota</taxon>
        <taxon>Gammaproteobacteria</taxon>
        <taxon>Cellvibrionales</taxon>
        <taxon>Spongiibacteraceae</taxon>
        <taxon>Spongiibacter</taxon>
    </lineage>
</organism>
<dbReference type="PANTHER" id="PTHR33525:SF3">
    <property type="entry name" value="RIBONUCLEASE Y"/>
    <property type="match status" value="1"/>
</dbReference>
<comment type="caution">
    <text evidence="2">The sequence shown here is derived from an EMBL/GenBank/DDBJ whole genome shotgun (WGS) entry which is preliminary data.</text>
</comment>
<dbReference type="EMBL" id="JACXLD010000001">
    <property type="protein sequence ID" value="MBD2857780.1"/>
    <property type="molecule type" value="Genomic_DNA"/>
</dbReference>
<dbReference type="PANTHER" id="PTHR33525">
    <property type="match status" value="1"/>
</dbReference>
<evidence type="ECO:0000259" key="1">
    <source>
        <dbReference type="PROSITE" id="PS51833"/>
    </source>
</evidence>
<evidence type="ECO:0000313" key="3">
    <source>
        <dbReference type="Proteomes" id="UP000610558"/>
    </source>
</evidence>
<sequence length="290" mass="32488">MSAVHLQSHSDSQAQLLKRIAESIRDGSLELPSLPDIAIEVRMAIGKPDLDIRKLANLVQQDPGLTAYLMKISHSVIYSRGNPVPNLQKAISRLGLEATRELTMGYALNALFRINDPYTKRLLRDCWQRSVHTAALAHVIARHCGFDPERAMLAGLLQDIGALPILSNLKDYPELREDGAAIARLLREFTGKINGLILHKWEFDHELTLTALNRENWLRKTDKPADLTDLILVARYHTYLGEGQIKGLPKLFAMSAFERLGLKEADPTLGLTFLKEAEDEVTALRETLRG</sequence>
<dbReference type="AlphaFoldDB" id="A0A927GUX1"/>
<dbReference type="InterPro" id="IPR052340">
    <property type="entry name" value="RNase_Y/CdgJ"/>
</dbReference>
<dbReference type="Gene3D" id="1.10.3210.10">
    <property type="entry name" value="Hypothetical protein af1432"/>
    <property type="match status" value="1"/>
</dbReference>
<keyword evidence="3" id="KW-1185">Reference proteome</keyword>
<dbReference type="InterPro" id="IPR013976">
    <property type="entry name" value="HDOD"/>
</dbReference>
<dbReference type="PROSITE" id="PS51833">
    <property type="entry name" value="HDOD"/>
    <property type="match status" value="1"/>
</dbReference>
<protein>
    <submittedName>
        <fullName evidence="2">HDOD domain-containing protein</fullName>
    </submittedName>
</protein>
<dbReference type="Proteomes" id="UP000610558">
    <property type="component" value="Unassembled WGS sequence"/>
</dbReference>
<dbReference type="Pfam" id="PF08668">
    <property type="entry name" value="HDOD"/>
    <property type="match status" value="1"/>
</dbReference>